<reference evidence="2 3" key="1">
    <citation type="journal article" date="2013" name="Nature">
        <title>Insights into bilaterian evolution from three spiralian genomes.</title>
        <authorList>
            <person name="Simakov O."/>
            <person name="Marletaz F."/>
            <person name="Cho S.J."/>
            <person name="Edsinger-Gonzales E."/>
            <person name="Havlak P."/>
            <person name="Hellsten U."/>
            <person name="Kuo D.H."/>
            <person name="Larsson T."/>
            <person name="Lv J."/>
            <person name="Arendt D."/>
            <person name="Savage R."/>
            <person name="Osoegawa K."/>
            <person name="de Jong P."/>
            <person name="Grimwood J."/>
            <person name="Chapman J.A."/>
            <person name="Shapiro H."/>
            <person name="Aerts A."/>
            <person name="Otillar R.P."/>
            <person name="Terry A.Y."/>
            <person name="Boore J.L."/>
            <person name="Grigoriev I.V."/>
            <person name="Lindberg D.R."/>
            <person name="Seaver E.C."/>
            <person name="Weisblat D.A."/>
            <person name="Putnam N.H."/>
            <person name="Rokhsar D.S."/>
        </authorList>
    </citation>
    <scope>NUCLEOTIDE SEQUENCE [LARGE SCALE GENOMIC DNA]</scope>
</reference>
<dbReference type="KEGG" id="lgi:LOTGIDRAFT_149678"/>
<evidence type="ECO:0000259" key="1">
    <source>
        <dbReference type="Pfam" id="PF00149"/>
    </source>
</evidence>
<dbReference type="GO" id="GO:0030145">
    <property type="term" value="F:manganese ion binding"/>
    <property type="evidence" value="ECO:0007669"/>
    <property type="project" value="TreeGrafter"/>
</dbReference>
<dbReference type="Gene3D" id="3.60.21.10">
    <property type="match status" value="1"/>
</dbReference>
<dbReference type="GO" id="GO:0047734">
    <property type="term" value="F:CDP-glycerol diphosphatase activity"/>
    <property type="evidence" value="ECO:0007669"/>
    <property type="project" value="TreeGrafter"/>
</dbReference>
<dbReference type="Pfam" id="PF00149">
    <property type="entry name" value="Metallophos"/>
    <property type="match status" value="1"/>
</dbReference>
<dbReference type="Proteomes" id="UP000030746">
    <property type="component" value="Unassembled WGS sequence"/>
</dbReference>
<dbReference type="HOGENOM" id="CLU_039893_1_0_1"/>
<dbReference type="InterPro" id="IPR029052">
    <property type="entry name" value="Metallo-depent_PP-like"/>
</dbReference>
<feature type="domain" description="Calcineurin-like phosphoesterase" evidence="1">
    <location>
        <begin position="12"/>
        <end position="269"/>
    </location>
</feature>
<dbReference type="OMA" id="GHNHAGN"/>
<dbReference type="AlphaFoldDB" id="V4AVP8"/>
<gene>
    <name evidence="2" type="ORF">LOTGIDRAFT_149678</name>
</gene>
<keyword evidence="3" id="KW-1185">Reference proteome</keyword>
<dbReference type="GO" id="GO:0008663">
    <property type="term" value="F:2',3'-cyclic-nucleotide 2'-phosphodiesterase activity"/>
    <property type="evidence" value="ECO:0007669"/>
    <property type="project" value="TreeGrafter"/>
</dbReference>
<dbReference type="STRING" id="225164.V4AVP8"/>
<evidence type="ECO:0000313" key="3">
    <source>
        <dbReference type="Proteomes" id="UP000030746"/>
    </source>
</evidence>
<dbReference type="GO" id="GO:0047631">
    <property type="term" value="F:ADP-ribose diphosphatase activity"/>
    <property type="evidence" value="ECO:0007669"/>
    <property type="project" value="TreeGrafter"/>
</dbReference>
<dbReference type="SUPFAM" id="SSF56300">
    <property type="entry name" value="Metallo-dependent phosphatases"/>
    <property type="match status" value="1"/>
</dbReference>
<dbReference type="GeneID" id="20235486"/>
<dbReference type="CTD" id="20235486"/>
<name>V4AVP8_LOTGI</name>
<dbReference type="PANTHER" id="PTHR16509">
    <property type="match status" value="1"/>
</dbReference>
<sequence>MTTFNKNQPLVTFAALSDLQYGNFDDGYNFQKTKKRYYRNSLEIQKKAVKQWKEMSPEVEFIVHLGDIIDGFNKRHGISQSSLDWVIKTFEKFRVYHLIGNHELYNFTRTELINTPLYSAGLKECQDFSSPNTSFYYTFLPHACFRIIVLDSYDISVIGWPESSEKHQLGLRYLDNNVNDDKNSPGNMTGLDRRFVKFNGGVSDDQLQWLEKILKHSQDKRENILVIGHLPILSTPIDTMNLLWNYDEVLNILHQYSCVIAYFSGHDHDGGFGIDDHNIPHLTFPAILECPPDSVPPLATLKLYTDTLQLTGQGQIKDMNFKLTFPIES</sequence>
<organism evidence="2 3">
    <name type="scientific">Lottia gigantea</name>
    <name type="common">Giant owl limpet</name>
    <dbReference type="NCBI Taxonomy" id="225164"/>
    <lineage>
        <taxon>Eukaryota</taxon>
        <taxon>Metazoa</taxon>
        <taxon>Spiralia</taxon>
        <taxon>Lophotrochozoa</taxon>
        <taxon>Mollusca</taxon>
        <taxon>Gastropoda</taxon>
        <taxon>Patellogastropoda</taxon>
        <taxon>Lottioidea</taxon>
        <taxon>Lottiidae</taxon>
        <taxon>Lottia</taxon>
    </lineage>
</organism>
<proteinExistence type="predicted"/>
<dbReference type="InterPro" id="IPR004843">
    <property type="entry name" value="Calcineurin-like_PHP"/>
</dbReference>
<protein>
    <recommendedName>
        <fullName evidence="1">Calcineurin-like phosphoesterase domain-containing protein</fullName>
    </recommendedName>
</protein>
<dbReference type="PANTHER" id="PTHR16509:SF1">
    <property type="entry name" value="MANGANESE-DEPENDENT ADP-RIBOSE_CDP-ALCOHOL DIPHOSPHATASE"/>
    <property type="match status" value="1"/>
</dbReference>
<accession>V4AVP8</accession>
<evidence type="ECO:0000313" key="2">
    <source>
        <dbReference type="EMBL" id="ESP01423.1"/>
    </source>
</evidence>
<dbReference type="EMBL" id="KB200521">
    <property type="protein sequence ID" value="ESP01423.1"/>
    <property type="molecule type" value="Genomic_DNA"/>
</dbReference>
<dbReference type="OrthoDB" id="9675250at2759"/>
<dbReference type="RefSeq" id="XP_009048057.1">
    <property type="nucleotide sequence ID" value="XM_009049809.1"/>
</dbReference>